<organism evidence="13 14">
    <name type="scientific">Cimex lectularius</name>
    <name type="common">Bed bug</name>
    <name type="synonym">Acanthia lectularia</name>
    <dbReference type="NCBI Taxonomy" id="79782"/>
    <lineage>
        <taxon>Eukaryota</taxon>
        <taxon>Metazoa</taxon>
        <taxon>Ecdysozoa</taxon>
        <taxon>Arthropoda</taxon>
        <taxon>Hexapoda</taxon>
        <taxon>Insecta</taxon>
        <taxon>Pterygota</taxon>
        <taxon>Neoptera</taxon>
        <taxon>Paraneoptera</taxon>
        <taxon>Hemiptera</taxon>
        <taxon>Heteroptera</taxon>
        <taxon>Panheteroptera</taxon>
        <taxon>Cimicomorpha</taxon>
        <taxon>Cimicidae</taxon>
        <taxon>Cimex</taxon>
    </lineage>
</organism>
<dbReference type="InterPro" id="IPR029018">
    <property type="entry name" value="Hex-like_dom2"/>
</dbReference>
<dbReference type="PANTHER" id="PTHR12872">
    <property type="entry name" value="ALPHA-N-ACETYLGLUCOSAMINIDASE"/>
    <property type="match status" value="1"/>
</dbReference>
<evidence type="ECO:0000256" key="9">
    <source>
        <dbReference type="SAM" id="SignalP"/>
    </source>
</evidence>
<accession>A0A8I6TDG4</accession>
<dbReference type="GO" id="GO:0048731">
    <property type="term" value="P:system development"/>
    <property type="evidence" value="ECO:0007669"/>
    <property type="project" value="UniProtKB-ARBA"/>
</dbReference>
<evidence type="ECO:0000256" key="1">
    <source>
        <dbReference type="ARBA" id="ARBA00022729"/>
    </source>
</evidence>
<evidence type="ECO:0000259" key="11">
    <source>
        <dbReference type="Pfam" id="PF12971"/>
    </source>
</evidence>
<keyword evidence="14" id="KW-1185">Reference proteome</keyword>
<dbReference type="KEGG" id="clec:106664991"/>
<keyword evidence="4" id="KW-0326">Glycosidase</keyword>
<dbReference type="Pfam" id="PF12971">
    <property type="entry name" value="NAGLU_N"/>
    <property type="match status" value="1"/>
</dbReference>
<dbReference type="OMA" id="YGQPFVW"/>
<dbReference type="InterPro" id="IPR007781">
    <property type="entry name" value="NAGLU"/>
</dbReference>
<dbReference type="PANTHER" id="PTHR12872:SF1">
    <property type="entry name" value="ALPHA-N-ACETYLGLUCOSAMINIDASE"/>
    <property type="match status" value="1"/>
</dbReference>
<sequence>MWKCLISIVLVPLITAYIFEESLGKIGTKVDPLITENAVNDLMHRLIGKKSTLFVVKIIPELLQDGKDVFKVKKLNSSELVNIAASSGVAAAWGFHHYLKEFCNCHISWDGDQLNLPAEFPNVDITVVANDKFRYYQNVCTTSYSFVWWNWTRWEREIDWMAMNGFNLALAFNGQEEVWRSVYMQLGMSKSDISEHFSGPAFLSWNRMGNMRGWGGPLSLSWHKSSFYLQKSILNRMRQLGIIPVLPAFAGHVPRAFDKLFPDANLTLLPNWNNFADEYCCPYLLHPQDPLFQKVGKLFLRQYIANYGTDHVYNCDTFNEMRPTSDDPKFIRKIGKSIFASLLKEDPHAVWMLQGWVFKHDYSFWTLERSEALITSVPRGRLLILDLQAELNPQYIRLKNFFGQPFIWCMLHNFGGTLGMHGSVDYINENVFKARNATNSTMIGTGLTPEGINQNYVIYDLMMDMAWRKSPTNLVNWLSKYTTRRYGQFNTNILNGWILLKNSAYNYIGNDSQHGKYIFTQLPSLKLKSKIWFNESMVYEAWTYILQGSTKLNLITNTFKYDLVDLTRESLQLMMGTVYKVIVNSFKKRDKPCFFDATNIFMKLIYDLEQILASDEHFLLGRWLEDAKLAAYTPADEVLFEMNARNQITLWGPQGEIADYATKQWSGIVADYYTPRWSLFFECLSEDLNMIKPFNNSQCSNKIYNEVEVPFTYSRTRYPIYAKGDSLALAREIHDRWIQNKDRICT</sequence>
<dbReference type="EnsemblMetazoa" id="XM_014391108.2">
    <property type="protein sequence ID" value="XP_014246594.1"/>
    <property type="gene ID" value="LOC106664991"/>
</dbReference>
<evidence type="ECO:0000256" key="2">
    <source>
        <dbReference type="ARBA" id="ARBA00022801"/>
    </source>
</evidence>
<evidence type="ECO:0000256" key="7">
    <source>
        <dbReference type="ARBA" id="ARBA00066522"/>
    </source>
</evidence>
<dbReference type="Pfam" id="PF12972">
    <property type="entry name" value="NAGLU_C"/>
    <property type="match status" value="1"/>
</dbReference>
<dbReference type="Gene3D" id="3.20.20.80">
    <property type="entry name" value="Glycosidases"/>
    <property type="match status" value="1"/>
</dbReference>
<dbReference type="Gene3D" id="1.20.120.670">
    <property type="entry name" value="N-acetyl-b-d-glucoasminidase"/>
    <property type="match status" value="1"/>
</dbReference>
<evidence type="ECO:0000313" key="13">
    <source>
        <dbReference type="EnsemblMetazoa" id="XP_014246594.1"/>
    </source>
</evidence>
<dbReference type="AlphaFoldDB" id="A0A8I6TDG4"/>
<keyword evidence="3" id="KW-0325">Glycoprotein</keyword>
<reference evidence="13" key="1">
    <citation type="submission" date="2022-01" db="UniProtKB">
        <authorList>
            <consortium name="EnsemblMetazoa"/>
        </authorList>
    </citation>
    <scope>IDENTIFICATION</scope>
</reference>
<evidence type="ECO:0000256" key="3">
    <source>
        <dbReference type="ARBA" id="ARBA00023180"/>
    </source>
</evidence>
<dbReference type="Gene3D" id="3.30.379.10">
    <property type="entry name" value="Chitobiase/beta-hexosaminidase domain 2-like"/>
    <property type="match status" value="1"/>
</dbReference>
<name>A0A8I6TDG4_CIMLE</name>
<comment type="catalytic activity">
    <reaction evidence="5">
        <text>Hydrolysis of terminal non-reducing N-acetyl-D-glucosamine residues in N-acetyl-alpha-D-glucosaminides.</text>
        <dbReference type="EC" id="3.2.1.50"/>
    </reaction>
</comment>
<dbReference type="CTD" id="4669"/>
<evidence type="ECO:0000256" key="5">
    <source>
        <dbReference type="ARBA" id="ARBA00052030"/>
    </source>
</evidence>
<dbReference type="Pfam" id="PF05089">
    <property type="entry name" value="NAGLU"/>
    <property type="match status" value="1"/>
</dbReference>
<evidence type="ECO:0000313" key="14">
    <source>
        <dbReference type="Proteomes" id="UP000494040"/>
    </source>
</evidence>
<dbReference type="OrthoDB" id="6419383at2759"/>
<keyword evidence="1 9" id="KW-0732">Signal</keyword>
<comment type="similarity">
    <text evidence="6">Belongs to the glycosyl hydrolase 89 family.</text>
</comment>
<feature type="domain" description="Alpha-N-acetylglucosaminidase C-terminal" evidence="12">
    <location>
        <begin position="477"/>
        <end position="735"/>
    </location>
</feature>
<keyword evidence="2" id="KW-0378">Hydrolase</keyword>
<dbReference type="GO" id="GO:0004561">
    <property type="term" value="F:alpha-N-acetylglucosaminidase activity"/>
    <property type="evidence" value="ECO:0007669"/>
    <property type="project" value="UniProtKB-EC"/>
</dbReference>
<dbReference type="EC" id="3.2.1.50" evidence="7"/>
<feature type="domain" description="Alpha-N-acetylglucosaminidase N-terminal" evidence="11">
    <location>
        <begin position="38"/>
        <end position="121"/>
    </location>
</feature>
<evidence type="ECO:0000256" key="6">
    <source>
        <dbReference type="ARBA" id="ARBA00060996"/>
    </source>
</evidence>
<dbReference type="InterPro" id="IPR024240">
    <property type="entry name" value="NAGLU_N"/>
</dbReference>
<dbReference type="GeneID" id="106664991"/>
<dbReference type="InterPro" id="IPR024733">
    <property type="entry name" value="NAGLU_tim-barrel"/>
</dbReference>
<dbReference type="Proteomes" id="UP000494040">
    <property type="component" value="Unassembled WGS sequence"/>
</dbReference>
<evidence type="ECO:0000256" key="4">
    <source>
        <dbReference type="ARBA" id="ARBA00023295"/>
    </source>
</evidence>
<dbReference type="InterPro" id="IPR024732">
    <property type="entry name" value="NAGLU_C"/>
</dbReference>
<protein>
    <recommendedName>
        <fullName evidence="8">Alpha-N-acetylglucosaminidase</fullName>
        <ecNumber evidence="7">3.2.1.50</ecNumber>
    </recommendedName>
</protein>
<evidence type="ECO:0000256" key="8">
    <source>
        <dbReference type="ARBA" id="ARBA00072202"/>
    </source>
</evidence>
<evidence type="ECO:0000259" key="12">
    <source>
        <dbReference type="Pfam" id="PF12972"/>
    </source>
</evidence>
<dbReference type="FunFam" id="3.20.20.80:FF:000107">
    <property type="entry name" value="Alpha-N-acetylglucosaminidase family"/>
    <property type="match status" value="1"/>
</dbReference>
<proteinExistence type="inferred from homology"/>
<feature type="domain" description="Alpha-N-acetylglucosaminidase tim-barrel" evidence="10">
    <location>
        <begin position="134"/>
        <end position="469"/>
    </location>
</feature>
<evidence type="ECO:0000259" key="10">
    <source>
        <dbReference type="Pfam" id="PF05089"/>
    </source>
</evidence>
<feature type="chain" id="PRO_5035214035" description="Alpha-N-acetylglucosaminidase" evidence="9">
    <location>
        <begin position="17"/>
        <end position="746"/>
    </location>
</feature>
<dbReference type="RefSeq" id="XP_014246594.1">
    <property type="nucleotide sequence ID" value="XM_014391108.2"/>
</dbReference>
<feature type="signal peptide" evidence="9">
    <location>
        <begin position="1"/>
        <end position="16"/>
    </location>
</feature>